<dbReference type="EMBL" id="BGPR01000014">
    <property type="protein sequence ID" value="GBL77868.1"/>
    <property type="molecule type" value="Genomic_DNA"/>
</dbReference>
<reference evidence="1 2" key="1">
    <citation type="journal article" date="2019" name="Sci. Rep.">
        <title>Orb-weaving spider Araneus ventricosus genome elucidates the spidroin gene catalogue.</title>
        <authorList>
            <person name="Kono N."/>
            <person name="Nakamura H."/>
            <person name="Ohtoshi R."/>
            <person name="Moran D.A.P."/>
            <person name="Shinohara A."/>
            <person name="Yoshida Y."/>
            <person name="Fujiwara M."/>
            <person name="Mori M."/>
            <person name="Tomita M."/>
            <person name="Arakawa K."/>
        </authorList>
    </citation>
    <scope>NUCLEOTIDE SEQUENCE [LARGE SCALE GENOMIC DNA]</scope>
</reference>
<comment type="caution">
    <text evidence="1">The sequence shown here is derived from an EMBL/GenBank/DDBJ whole genome shotgun (WGS) entry which is preliminary data.</text>
</comment>
<protein>
    <submittedName>
        <fullName evidence="1">Uncharacterized protein</fullName>
    </submittedName>
</protein>
<proteinExistence type="predicted"/>
<keyword evidence="2" id="KW-1185">Reference proteome</keyword>
<sequence length="98" mass="11108">MYISHYLPLDHGNSFCLVVKMLDSGPNGLTLKSKYCQSGDYRTKYTQHLLSVPLLDGSTKNHINSIFRYVHQMAALQLLQQRSAPNSKSLTYFIAQSL</sequence>
<evidence type="ECO:0000313" key="1">
    <source>
        <dbReference type="EMBL" id="GBL77868.1"/>
    </source>
</evidence>
<dbReference type="Proteomes" id="UP000499080">
    <property type="component" value="Unassembled WGS sequence"/>
</dbReference>
<organism evidence="1 2">
    <name type="scientific">Araneus ventricosus</name>
    <name type="common">Orbweaver spider</name>
    <name type="synonym">Epeira ventricosa</name>
    <dbReference type="NCBI Taxonomy" id="182803"/>
    <lineage>
        <taxon>Eukaryota</taxon>
        <taxon>Metazoa</taxon>
        <taxon>Ecdysozoa</taxon>
        <taxon>Arthropoda</taxon>
        <taxon>Chelicerata</taxon>
        <taxon>Arachnida</taxon>
        <taxon>Araneae</taxon>
        <taxon>Araneomorphae</taxon>
        <taxon>Entelegynae</taxon>
        <taxon>Araneoidea</taxon>
        <taxon>Araneidae</taxon>
        <taxon>Araneus</taxon>
    </lineage>
</organism>
<accession>A0A4Y2ADM6</accession>
<name>A0A4Y2ADM6_ARAVE</name>
<dbReference type="AlphaFoldDB" id="A0A4Y2ADM6"/>
<evidence type="ECO:0000313" key="2">
    <source>
        <dbReference type="Proteomes" id="UP000499080"/>
    </source>
</evidence>
<gene>
    <name evidence="1" type="ORF">AVEN_143210_1</name>
</gene>